<proteinExistence type="predicted"/>
<dbReference type="CDD" id="cd00082">
    <property type="entry name" value="HisKA"/>
    <property type="match status" value="1"/>
</dbReference>
<dbReference type="InterPro" id="IPR036097">
    <property type="entry name" value="HisK_dim/P_sf"/>
</dbReference>
<dbReference type="Gene3D" id="3.30.565.10">
    <property type="entry name" value="Histidine kinase-like ATPase, C-terminal domain"/>
    <property type="match status" value="1"/>
</dbReference>
<dbReference type="PRINTS" id="PR00344">
    <property type="entry name" value="BCTRLSENSOR"/>
</dbReference>
<dbReference type="SUPFAM" id="SSF47384">
    <property type="entry name" value="Homodimeric domain of signal transducing histidine kinase"/>
    <property type="match status" value="1"/>
</dbReference>
<dbReference type="GO" id="GO:0000155">
    <property type="term" value="F:phosphorelay sensor kinase activity"/>
    <property type="evidence" value="ECO:0007669"/>
    <property type="project" value="InterPro"/>
</dbReference>
<evidence type="ECO:0000256" key="1">
    <source>
        <dbReference type="ARBA" id="ARBA00000085"/>
    </source>
</evidence>
<evidence type="ECO:0000256" key="6">
    <source>
        <dbReference type="ARBA" id="ARBA00023012"/>
    </source>
</evidence>
<keyword evidence="5" id="KW-0418">Kinase</keyword>
<dbReference type="GO" id="GO:0005886">
    <property type="term" value="C:plasma membrane"/>
    <property type="evidence" value="ECO:0007669"/>
    <property type="project" value="TreeGrafter"/>
</dbReference>
<keyword evidence="4" id="KW-0808">Transferase</keyword>
<gene>
    <name evidence="9" type="ORF">GII36_02700</name>
</gene>
<evidence type="ECO:0000313" key="9">
    <source>
        <dbReference type="EMBL" id="QHN42753.1"/>
    </source>
</evidence>
<keyword evidence="7" id="KW-0472">Membrane</keyword>
<keyword evidence="6" id="KW-0902">Two-component regulatory system</keyword>
<dbReference type="RefSeq" id="WP_260764283.1">
    <property type="nucleotide sequence ID" value="NZ_CP045921.1"/>
</dbReference>
<dbReference type="AlphaFoldDB" id="A0A857MJM6"/>
<dbReference type="InterPro" id="IPR003661">
    <property type="entry name" value="HisK_dim/P_dom"/>
</dbReference>
<evidence type="ECO:0000256" key="3">
    <source>
        <dbReference type="ARBA" id="ARBA00022553"/>
    </source>
</evidence>
<dbReference type="SUPFAM" id="SSF55874">
    <property type="entry name" value="ATPase domain of HSP90 chaperone/DNA topoisomerase II/histidine kinase"/>
    <property type="match status" value="1"/>
</dbReference>
<dbReference type="InterPro" id="IPR003594">
    <property type="entry name" value="HATPase_dom"/>
</dbReference>
<evidence type="ECO:0000256" key="4">
    <source>
        <dbReference type="ARBA" id="ARBA00022679"/>
    </source>
</evidence>
<dbReference type="EC" id="2.7.13.3" evidence="2"/>
<keyword evidence="7" id="KW-0812">Transmembrane</keyword>
<dbReference type="InterPro" id="IPR005467">
    <property type="entry name" value="His_kinase_dom"/>
</dbReference>
<dbReference type="Proteomes" id="UP001059824">
    <property type="component" value="Chromosome"/>
</dbReference>
<name>A0A857MJM6_9BACT</name>
<dbReference type="SMART" id="SM00388">
    <property type="entry name" value="HisKA"/>
    <property type="match status" value="1"/>
</dbReference>
<dbReference type="PANTHER" id="PTHR45453">
    <property type="entry name" value="PHOSPHATE REGULON SENSOR PROTEIN PHOR"/>
    <property type="match status" value="1"/>
</dbReference>
<comment type="catalytic activity">
    <reaction evidence="1">
        <text>ATP + protein L-histidine = ADP + protein N-phospho-L-histidine.</text>
        <dbReference type="EC" id="2.7.13.3"/>
    </reaction>
</comment>
<dbReference type="GO" id="GO:0004721">
    <property type="term" value="F:phosphoprotein phosphatase activity"/>
    <property type="evidence" value="ECO:0007669"/>
    <property type="project" value="TreeGrafter"/>
</dbReference>
<dbReference type="GO" id="GO:0016036">
    <property type="term" value="P:cellular response to phosphate starvation"/>
    <property type="evidence" value="ECO:0007669"/>
    <property type="project" value="TreeGrafter"/>
</dbReference>
<dbReference type="CDD" id="cd00075">
    <property type="entry name" value="HATPase"/>
    <property type="match status" value="1"/>
</dbReference>
<dbReference type="Pfam" id="PF00512">
    <property type="entry name" value="HisKA"/>
    <property type="match status" value="1"/>
</dbReference>
<evidence type="ECO:0000256" key="2">
    <source>
        <dbReference type="ARBA" id="ARBA00012438"/>
    </source>
</evidence>
<keyword evidence="3" id="KW-0597">Phosphoprotein</keyword>
<dbReference type="Gene3D" id="1.10.287.130">
    <property type="match status" value="1"/>
</dbReference>
<feature type="transmembrane region" description="Helical" evidence="7">
    <location>
        <begin position="82"/>
        <end position="105"/>
    </location>
</feature>
<feature type="transmembrane region" description="Helical" evidence="7">
    <location>
        <begin position="16"/>
        <end position="38"/>
    </location>
</feature>
<evidence type="ECO:0000313" key="10">
    <source>
        <dbReference type="Proteomes" id="UP001059824"/>
    </source>
</evidence>
<dbReference type="InterPro" id="IPR036890">
    <property type="entry name" value="HATPase_C_sf"/>
</dbReference>
<dbReference type="SMART" id="SM00387">
    <property type="entry name" value="HATPase_c"/>
    <property type="match status" value="1"/>
</dbReference>
<dbReference type="PROSITE" id="PS50109">
    <property type="entry name" value="HIS_KIN"/>
    <property type="match status" value="1"/>
</dbReference>
<sequence>MQNIPKMFQSATLKLTIWYLAGIMLVCLVFSVLVYNFASGELYARFEVIEARLAQSTTVLAQSDFNFETVRDRQIAEAEHNIVGMLLYANLAVLAIASVASYILAKRTLRPIEAAHEAQTKFTSDASHELKTPLAVMKTELEVILSDSGATKQDYREILESNLEEVDRLSELSSTLLKLARLEYSELEWRKFNITETVDTAIRSLGERADRIDVEAVKKLPDIEANPTSITELAVVLLDNALKYSPSDTRVTVSLKRRVRSVELSVTNIGVGIAPDKLPHIFTRFYRASSSRTLEENASYGLGLPLAKKIVELHHGELTASSQPGVFTTFTVRIPLSQTRAL</sequence>
<feature type="domain" description="Histidine kinase" evidence="8">
    <location>
        <begin position="125"/>
        <end position="338"/>
    </location>
</feature>
<evidence type="ECO:0000256" key="7">
    <source>
        <dbReference type="SAM" id="Phobius"/>
    </source>
</evidence>
<protein>
    <recommendedName>
        <fullName evidence="2">histidine kinase</fullName>
        <ecNumber evidence="2">2.7.13.3</ecNumber>
    </recommendedName>
</protein>
<dbReference type="PANTHER" id="PTHR45453:SF1">
    <property type="entry name" value="PHOSPHATE REGULON SENSOR PROTEIN PHOR"/>
    <property type="match status" value="1"/>
</dbReference>
<dbReference type="InterPro" id="IPR004358">
    <property type="entry name" value="Sig_transdc_His_kin-like_C"/>
</dbReference>
<accession>A0A857MJM6</accession>
<dbReference type="InterPro" id="IPR050351">
    <property type="entry name" value="BphY/WalK/GraS-like"/>
</dbReference>
<evidence type="ECO:0000259" key="8">
    <source>
        <dbReference type="PROSITE" id="PS50109"/>
    </source>
</evidence>
<keyword evidence="7" id="KW-1133">Transmembrane helix</keyword>
<dbReference type="FunFam" id="1.10.287.130:FF:000001">
    <property type="entry name" value="Two-component sensor histidine kinase"/>
    <property type="match status" value="1"/>
</dbReference>
<reference evidence="9" key="1">
    <citation type="journal article" date="2021" name="Nat. Microbiol.">
        <title>Cocultivation of an ultrasmall environmental parasitic bacterium with lytic ability against bacteria associated with wastewater foams.</title>
        <authorList>
            <person name="Batinovic S."/>
            <person name="Rose J.J.A."/>
            <person name="Ratcliffe J."/>
            <person name="Seviour R.J."/>
            <person name="Petrovski S."/>
        </authorList>
    </citation>
    <scope>NUCLEOTIDE SEQUENCE</scope>
    <source>
        <strain evidence="9">JR1</strain>
    </source>
</reference>
<dbReference type="KEGG" id="mama:GII36_02700"/>
<dbReference type="EMBL" id="CP045921">
    <property type="protein sequence ID" value="QHN42753.1"/>
    <property type="molecule type" value="Genomic_DNA"/>
</dbReference>
<dbReference type="Pfam" id="PF02518">
    <property type="entry name" value="HATPase_c"/>
    <property type="match status" value="1"/>
</dbReference>
<organism evidence="9 10">
    <name type="scientific">Candidatus Mycosynbacter amalyticus</name>
    <dbReference type="NCBI Taxonomy" id="2665156"/>
    <lineage>
        <taxon>Bacteria</taxon>
        <taxon>Candidatus Saccharimonadota</taxon>
        <taxon>Candidatus Saccharimonadota incertae sedis</taxon>
        <taxon>Candidatus Mycosynbacter</taxon>
    </lineage>
</organism>
<keyword evidence="10" id="KW-1185">Reference proteome</keyword>
<evidence type="ECO:0000256" key="5">
    <source>
        <dbReference type="ARBA" id="ARBA00022777"/>
    </source>
</evidence>